<dbReference type="EMBL" id="JAULSV010000007">
    <property type="protein sequence ID" value="KAK0639453.1"/>
    <property type="molecule type" value="Genomic_DNA"/>
</dbReference>
<protein>
    <submittedName>
        <fullName evidence="1">Uncharacterized protein</fullName>
    </submittedName>
</protein>
<organism evidence="1 2">
    <name type="scientific">Cercophora newfieldiana</name>
    <dbReference type="NCBI Taxonomy" id="92897"/>
    <lineage>
        <taxon>Eukaryota</taxon>
        <taxon>Fungi</taxon>
        <taxon>Dikarya</taxon>
        <taxon>Ascomycota</taxon>
        <taxon>Pezizomycotina</taxon>
        <taxon>Sordariomycetes</taxon>
        <taxon>Sordariomycetidae</taxon>
        <taxon>Sordariales</taxon>
        <taxon>Lasiosphaeriaceae</taxon>
        <taxon>Cercophora</taxon>
    </lineage>
</organism>
<evidence type="ECO:0000313" key="1">
    <source>
        <dbReference type="EMBL" id="KAK0639453.1"/>
    </source>
</evidence>
<sequence length="181" mass="20762">MSTSSMISRMLPPIMRHRKRAEPPTLSDEQLDKLLAGLCSYPDDASAKDARISDQNIQDITIYLKSLDEKTSRAGQAAWHLRPRTYAILRTINRLSLMDTFIEKGQNDFLIPWNEKTLPMSLFEKEPDDCTRETFFRVQHFYLTKFNVKEVETEGGEHQSLGVSGDNYFKKIRLLGQGGFG</sequence>
<accession>A0AA39XSJ0</accession>
<name>A0AA39XSJ0_9PEZI</name>
<keyword evidence="2" id="KW-1185">Reference proteome</keyword>
<reference evidence="1" key="1">
    <citation type="submission" date="2023-06" db="EMBL/GenBank/DDBJ databases">
        <title>Genome-scale phylogeny and comparative genomics of the fungal order Sordariales.</title>
        <authorList>
            <consortium name="Lawrence Berkeley National Laboratory"/>
            <person name="Hensen N."/>
            <person name="Bonometti L."/>
            <person name="Westerberg I."/>
            <person name="Brannstrom I.O."/>
            <person name="Guillou S."/>
            <person name="Cros-Aarteil S."/>
            <person name="Calhoun S."/>
            <person name="Haridas S."/>
            <person name="Kuo A."/>
            <person name="Mondo S."/>
            <person name="Pangilinan J."/>
            <person name="Riley R."/>
            <person name="Labutti K."/>
            <person name="Andreopoulos B."/>
            <person name="Lipzen A."/>
            <person name="Chen C."/>
            <person name="Yanf M."/>
            <person name="Daum C."/>
            <person name="Ng V."/>
            <person name="Clum A."/>
            <person name="Steindorff A."/>
            <person name="Ohm R."/>
            <person name="Martin F."/>
            <person name="Silar P."/>
            <person name="Natvig D."/>
            <person name="Lalanne C."/>
            <person name="Gautier V."/>
            <person name="Ament-Velasquez S.L."/>
            <person name="Kruys A."/>
            <person name="Hutchinson M.I."/>
            <person name="Powell A.J."/>
            <person name="Barry K."/>
            <person name="Miller A.N."/>
            <person name="Grigoriev I.V."/>
            <person name="Debuchy R."/>
            <person name="Gladieux P."/>
            <person name="Thoren M.H."/>
            <person name="Johannesson H."/>
        </authorList>
    </citation>
    <scope>NUCLEOTIDE SEQUENCE</scope>
    <source>
        <strain evidence="1">SMH2532-1</strain>
    </source>
</reference>
<dbReference type="Proteomes" id="UP001174936">
    <property type="component" value="Unassembled WGS sequence"/>
</dbReference>
<gene>
    <name evidence="1" type="ORF">B0T16DRAFT_423222</name>
</gene>
<comment type="caution">
    <text evidence="1">The sequence shown here is derived from an EMBL/GenBank/DDBJ whole genome shotgun (WGS) entry which is preliminary data.</text>
</comment>
<evidence type="ECO:0000313" key="2">
    <source>
        <dbReference type="Proteomes" id="UP001174936"/>
    </source>
</evidence>
<dbReference type="AlphaFoldDB" id="A0AA39XSJ0"/>
<proteinExistence type="predicted"/>